<keyword evidence="3" id="KW-1185">Reference proteome</keyword>
<dbReference type="AlphaFoldDB" id="A0A372JA91"/>
<evidence type="ECO:0000313" key="2">
    <source>
        <dbReference type="EMBL" id="RFU36945.1"/>
    </source>
</evidence>
<evidence type="ECO:0000313" key="3">
    <source>
        <dbReference type="Proteomes" id="UP000261811"/>
    </source>
</evidence>
<reference evidence="2 3" key="1">
    <citation type="submission" date="2018-08" db="EMBL/GenBank/DDBJ databases">
        <title>Actinomadura jelena sp. nov., a novel Actinomycete isolated from soil in Chad.</title>
        <authorList>
            <person name="Shi L."/>
        </authorList>
    </citation>
    <scope>NUCLEOTIDE SEQUENCE [LARGE SCALE GENOMIC DNA]</scope>
    <source>
        <strain evidence="2 3">NEAU-G17</strain>
    </source>
</reference>
<dbReference type="PANTHER" id="PTHR35894:SF1">
    <property type="entry name" value="PHOSPHORIBULOKINASE _ URIDINE KINASE FAMILY"/>
    <property type="match status" value="1"/>
</dbReference>
<dbReference type="Proteomes" id="UP000261811">
    <property type="component" value="Unassembled WGS sequence"/>
</dbReference>
<evidence type="ECO:0000259" key="1">
    <source>
        <dbReference type="SMART" id="SM00382"/>
    </source>
</evidence>
<protein>
    <recommendedName>
        <fullName evidence="1">AAA+ ATPase domain-containing protein</fullName>
    </recommendedName>
</protein>
<dbReference type="SUPFAM" id="SSF52540">
    <property type="entry name" value="P-loop containing nucleoside triphosphate hydrolases"/>
    <property type="match status" value="1"/>
</dbReference>
<dbReference type="PANTHER" id="PTHR35894">
    <property type="entry name" value="GENERAL SECRETION PATHWAY PROTEIN A-RELATED"/>
    <property type="match status" value="1"/>
</dbReference>
<dbReference type="InterPro" id="IPR003593">
    <property type="entry name" value="AAA+_ATPase"/>
</dbReference>
<proteinExistence type="predicted"/>
<accession>A0A372JA91</accession>
<dbReference type="EMBL" id="QURH01001021">
    <property type="protein sequence ID" value="RFU36945.1"/>
    <property type="molecule type" value="Genomic_DNA"/>
</dbReference>
<dbReference type="SMART" id="SM00382">
    <property type="entry name" value="AAA"/>
    <property type="match status" value="1"/>
</dbReference>
<name>A0A372JA91_9ACTN</name>
<comment type="caution">
    <text evidence="2">The sequence shown here is derived from an EMBL/GenBank/DDBJ whole genome shotgun (WGS) entry which is preliminary data.</text>
</comment>
<dbReference type="Gene3D" id="3.40.50.300">
    <property type="entry name" value="P-loop containing nucleotide triphosphate hydrolases"/>
    <property type="match status" value="1"/>
</dbReference>
<organism evidence="2 3">
    <name type="scientific">Actinomadura logoneensis</name>
    <dbReference type="NCBI Taxonomy" id="2293572"/>
    <lineage>
        <taxon>Bacteria</taxon>
        <taxon>Bacillati</taxon>
        <taxon>Actinomycetota</taxon>
        <taxon>Actinomycetes</taxon>
        <taxon>Streptosporangiales</taxon>
        <taxon>Thermomonosporaceae</taxon>
        <taxon>Actinomadura</taxon>
    </lineage>
</organism>
<dbReference type="InterPro" id="IPR052026">
    <property type="entry name" value="ExeA_AAA_ATPase_DNA-bind"/>
</dbReference>
<feature type="domain" description="AAA+ ATPase" evidence="1">
    <location>
        <begin position="61"/>
        <end position="338"/>
    </location>
</feature>
<dbReference type="InterPro" id="IPR027417">
    <property type="entry name" value="P-loop_NTPase"/>
</dbReference>
<sequence>MAPLDENPFPLRLWAQGDSAQNGAVHIDTRPVGQALGLLDEYLDRRSPDAANPVPDPARAQGTLVFVSGEPGSGKTHLAARLIRRFREAAGSAGSAVRSGEATATAAPVLDPDYIPARESSFTRLYDSFLERHDQRSLLRFVRHHYSAIVADALASAGFPEQVIDRVRGPDADPGGVVRIFNMPESSYLVELRDRLSAVTGREDLAGALVLMESRPELAEPVLKWLGGADPDEPLREQGITAAIADEAAALGMLGALVRLAAGGGGPYTLILDDLEKALPDTGAPDPRTTDAFGRLLDDAGAHGVFLVMCGLPEFFSGFAREAETGRECHRVRMDRLTEDEVAWYIARHMEQTRRPPDAADEIWPFTVPAVEAIVDVSAGNARKVLQLCRECYEQHRRDGDEITAFAVERAAGETRGDSAAAVARRIERVLVWQGRRPYRDHRVADAGDVRAAFWVPAGDGPDRPDAPGCAIFLSGPLTLERDAERMAARAEAVVRQRPGARTLLVVNGMLSDRAQRILEGRFSDQPLQYSSATFQQVLDRRLRDLLDQGGAGGEELTLLRADIRRVSRAQAGTQHLLEDLTAKIAQLERGTRRALAETRRAVPDGDAALRGGLPEPVATAFERALSGLRSVSGVADAVAEAFATSDTARAGSADRLLLRLEGAGTARAVGIALAAENIVTAFRGAVLSWYRRGPDRPRDVLDGLCDNYTFLINDLRLDRLEELAEPGAEGGPLAVDRLDESLRDLPRTVQRTLVDS</sequence>
<gene>
    <name evidence="2" type="ORF">DZF91_35490</name>
</gene>